<dbReference type="Proteomes" id="UP000285324">
    <property type="component" value="Unassembled WGS sequence"/>
</dbReference>
<dbReference type="Gene3D" id="3.30.1540.10">
    <property type="entry name" value="formyl-coa transferase, domain 3"/>
    <property type="match status" value="1"/>
</dbReference>
<dbReference type="Pfam" id="PF02515">
    <property type="entry name" value="CoA_transf_3"/>
    <property type="match status" value="1"/>
</dbReference>
<keyword evidence="1 2" id="KW-0808">Transferase</keyword>
<protein>
    <submittedName>
        <fullName evidence="2">CoA transferase</fullName>
    </submittedName>
</protein>
<dbReference type="EMBL" id="QVXO01000024">
    <property type="protein sequence ID" value="RPJ90629.1"/>
    <property type="molecule type" value="Genomic_DNA"/>
</dbReference>
<accession>A0A424WBB0</accession>
<evidence type="ECO:0000313" key="3">
    <source>
        <dbReference type="Proteomes" id="UP000285324"/>
    </source>
</evidence>
<comment type="caution">
    <text evidence="2">The sequence shown here is derived from an EMBL/GenBank/DDBJ whole genome shotgun (WGS) entry which is preliminary data.</text>
</comment>
<dbReference type="OrthoDB" id="5294844at2"/>
<dbReference type="InterPro" id="IPR044855">
    <property type="entry name" value="CoA-Trfase_III_dom3_sf"/>
</dbReference>
<gene>
    <name evidence="2" type="ORF">DY367_16685</name>
</gene>
<reference evidence="2 3" key="1">
    <citation type="submission" date="2018-08" db="EMBL/GenBank/DDBJ databases">
        <title>Achromobacter xylosoxidans Genome sequencing and assembly.</title>
        <authorList>
            <person name="Wang R."/>
            <person name="Rensing C."/>
            <person name="Li Y."/>
        </authorList>
    </citation>
    <scope>NUCLEOTIDE SEQUENCE [LARGE SCALE GENOMIC DNA]</scope>
    <source>
        <strain evidence="2 3">GD003A</strain>
    </source>
</reference>
<dbReference type="GO" id="GO:0008410">
    <property type="term" value="F:CoA-transferase activity"/>
    <property type="evidence" value="ECO:0007669"/>
    <property type="project" value="TreeGrafter"/>
</dbReference>
<dbReference type="InterPro" id="IPR003673">
    <property type="entry name" value="CoA-Trfase_fam_III"/>
</dbReference>
<proteinExistence type="predicted"/>
<dbReference type="AlphaFoldDB" id="A0A424WBB0"/>
<dbReference type="InterPro" id="IPR023606">
    <property type="entry name" value="CoA-Trfase_III_dom_1_sf"/>
</dbReference>
<sequence>MARINASPTLARFRVLDLSRVRAGPTCVRILADFGADVIRIEPPAGIDPNEAMFAADRTGGDFQNLNRNKRSMTLNLKKPEGLAVFKQLVATADVVVENWRPDVKTRLGVDYDALRAINPRIILASISGFGQDGPYADRPGFDQIIQGMGGLMSVTGFAGGGPLRAGLAVADCGTGIYAAVGILLALLEREHSGAGQWVHSSLLHTQIALMDFQAARYLNDGDTPVQAGNDHPTSSPMGLFEASDGAFNLGASGEGNWRRLCECLDAPQWLEDPRYATEKLRVANRAALNASLAQRFRQQGVAHWVGLLNRAGVPAGPVYSIPQVFEDEQVRHLGVAQRVADETGHEYRVISQPVALTRTPAHIARPAPGWGEHTREMLAELGYATGDVERLYEEGVV</sequence>
<evidence type="ECO:0000256" key="1">
    <source>
        <dbReference type="ARBA" id="ARBA00022679"/>
    </source>
</evidence>
<dbReference type="PANTHER" id="PTHR48207:SF3">
    <property type="entry name" value="SUCCINATE--HYDROXYMETHYLGLUTARATE COA-TRANSFERASE"/>
    <property type="match status" value="1"/>
</dbReference>
<dbReference type="RefSeq" id="WP_118933071.1">
    <property type="nucleotide sequence ID" value="NZ_CP061008.1"/>
</dbReference>
<dbReference type="PANTHER" id="PTHR48207">
    <property type="entry name" value="SUCCINATE--HYDROXYMETHYLGLUTARATE COA-TRANSFERASE"/>
    <property type="match status" value="1"/>
</dbReference>
<evidence type="ECO:0000313" key="2">
    <source>
        <dbReference type="EMBL" id="RPJ90629.1"/>
    </source>
</evidence>
<organism evidence="2 3">
    <name type="scientific">Alcaligenes xylosoxydans xylosoxydans</name>
    <name type="common">Achromobacter xylosoxidans</name>
    <dbReference type="NCBI Taxonomy" id="85698"/>
    <lineage>
        <taxon>Bacteria</taxon>
        <taxon>Pseudomonadati</taxon>
        <taxon>Pseudomonadota</taxon>
        <taxon>Betaproteobacteria</taxon>
        <taxon>Burkholderiales</taxon>
        <taxon>Alcaligenaceae</taxon>
        <taxon>Achromobacter</taxon>
    </lineage>
</organism>
<dbReference type="SUPFAM" id="SSF89796">
    <property type="entry name" value="CoA-transferase family III (CaiB/BaiF)"/>
    <property type="match status" value="1"/>
</dbReference>
<dbReference type="InterPro" id="IPR050483">
    <property type="entry name" value="CoA-transferase_III_domain"/>
</dbReference>
<name>A0A424WBB0_ALCXX</name>
<dbReference type="Gene3D" id="3.40.50.10540">
    <property type="entry name" value="Crotonobetainyl-coa:carnitine coa-transferase, domain 1"/>
    <property type="match status" value="1"/>
</dbReference>